<evidence type="ECO:0000259" key="1">
    <source>
        <dbReference type="Pfam" id="PF00884"/>
    </source>
</evidence>
<accession>D2EEQ8</accession>
<dbReference type="PANTHER" id="PTHR43751">
    <property type="entry name" value="SULFATASE"/>
    <property type="match status" value="1"/>
</dbReference>
<name>D2EEQ8_PARA4</name>
<proteinExistence type="predicted"/>
<dbReference type="Pfam" id="PF00884">
    <property type="entry name" value="Sulfatase"/>
    <property type="match status" value="1"/>
</dbReference>
<feature type="domain" description="Sulfatase N-terminal" evidence="1">
    <location>
        <begin position="3"/>
        <end position="331"/>
    </location>
</feature>
<dbReference type="AlphaFoldDB" id="D2EEQ8"/>
<gene>
    <name evidence="2" type="ORF">BJBARM4_0211</name>
</gene>
<dbReference type="InterPro" id="IPR017850">
    <property type="entry name" value="Alkaline_phosphatase_core_sf"/>
</dbReference>
<protein>
    <submittedName>
        <fullName evidence="2">Sulfatase</fullName>
    </submittedName>
</protein>
<evidence type="ECO:0000313" key="3">
    <source>
        <dbReference type="Proteomes" id="UP000009375"/>
    </source>
</evidence>
<dbReference type="Gene3D" id="3.40.720.10">
    <property type="entry name" value="Alkaline Phosphatase, subunit A"/>
    <property type="match status" value="1"/>
</dbReference>
<dbReference type="SUPFAM" id="SSF53649">
    <property type="entry name" value="Alkaline phosphatase-like"/>
    <property type="match status" value="1"/>
</dbReference>
<evidence type="ECO:0000313" key="2">
    <source>
        <dbReference type="EMBL" id="EEZ93119.1"/>
    </source>
</evidence>
<sequence length="442" mass="51327">MHPNVLLVVCDTLRKDVVGIYGGEAKTPNLNRLAEDSMVYENAIAPAPWTYPSHVSIFTGLYPSEHRVHETFDVKLYGLNKFHEQLTAEIMSEFFHSKGYTTEGLSNNIMVSPQMLFDKGFDSFYMIDYARPITRESEIIKEARTLGRSPKEILFNLLKKGRLLDIPKFYSYFRKMKKIDSLYNFPLDKGSTLTNNLMSYGRWHEMSFKFINFMEMHEPYETISHGDEIFKNYVGIKKISQNRVNYLKQRYIKELEYLDSQLGVLINTLKKSGLYDNTLIIVTADHGQAFNEHGHMYHDTFLYDEIIRVPLIVKYPNSKKFERKNGYQSTTSILKLIKSVMEEGDDSVLTTETAFSESYGTTIVLPDTYKDRADYIKQKYEKVRKAVFKGGFKLNVDGTNGLIEEFTKDGQDVNPKDYKDEFEDLKNELEIFAGKENFKLPE</sequence>
<dbReference type="Proteomes" id="UP000009375">
    <property type="component" value="Unassembled WGS sequence"/>
</dbReference>
<organism evidence="2 3">
    <name type="scientific">Candidatus Parvarchaeum acidiphilum ARMAN-4</name>
    <dbReference type="NCBI Taxonomy" id="662760"/>
    <lineage>
        <taxon>Archaea</taxon>
        <taxon>Candidatus Parvarchaeota</taxon>
        <taxon>Candidatus Parvarchaeum</taxon>
    </lineage>
</organism>
<reference evidence="2 3" key="1">
    <citation type="journal article" date="2010" name="Proc. Natl. Acad. Sci. U.S.A.">
        <title>Enigmatic, ultrasmall, uncultivated Archaea.</title>
        <authorList>
            <person name="Baker B.J."/>
            <person name="Comolli L.R."/>
            <person name="Dick G.J."/>
            <person name="Hauser L.J."/>
            <person name="Hyatt D."/>
            <person name="Dill B.D."/>
            <person name="Land M.L."/>
            <person name="Verberkmoes N.C."/>
            <person name="Hettich R.L."/>
            <person name="Banfield J.F."/>
        </authorList>
    </citation>
    <scope>NUCLEOTIDE SEQUENCE [LARGE SCALE GENOMIC DNA]</scope>
</reference>
<dbReference type="InterPro" id="IPR000917">
    <property type="entry name" value="Sulfatase_N"/>
</dbReference>
<dbReference type="CDD" id="cd16148">
    <property type="entry name" value="sulfatase_like"/>
    <property type="match status" value="1"/>
</dbReference>
<dbReference type="EMBL" id="GG730041">
    <property type="protein sequence ID" value="EEZ93119.1"/>
    <property type="molecule type" value="Genomic_DNA"/>
</dbReference>
<dbReference type="InterPro" id="IPR052701">
    <property type="entry name" value="GAG_Ulvan_Degrading_Sulfatases"/>
</dbReference>
<dbReference type="PANTHER" id="PTHR43751:SF3">
    <property type="entry name" value="SULFATASE N-TERMINAL DOMAIN-CONTAINING PROTEIN"/>
    <property type="match status" value="1"/>
</dbReference>